<reference evidence="1 2" key="2">
    <citation type="submission" date="2017-09" db="EMBL/GenBank/DDBJ databases">
        <title>Extensive intraspecific genome diversity in a model arbuscular mycorrhizal fungus.</title>
        <authorList>
            <person name="Chen E.C."/>
            <person name="Morin E."/>
            <person name="Beaudet D."/>
            <person name="Noel J."/>
            <person name="Ndikumana S."/>
            <person name="Charron P."/>
            <person name="St-Onge C."/>
            <person name="Giorgi J."/>
            <person name="Grigoriev I.V."/>
            <person name="Roux C."/>
            <person name="Martin F.M."/>
            <person name="Corradi N."/>
        </authorList>
    </citation>
    <scope>NUCLEOTIDE SEQUENCE [LARGE SCALE GENOMIC DNA]</scope>
    <source>
        <strain evidence="1 2">A5</strain>
    </source>
</reference>
<dbReference type="VEuPathDB" id="FungiDB:RhiirA1_346418"/>
<evidence type="ECO:0000313" key="2">
    <source>
        <dbReference type="Proteomes" id="UP000232722"/>
    </source>
</evidence>
<dbReference type="PANTHER" id="PTHR46579">
    <property type="entry name" value="F5/8 TYPE C DOMAIN-CONTAINING PROTEIN-RELATED"/>
    <property type="match status" value="1"/>
</dbReference>
<protein>
    <recommendedName>
        <fullName evidence="3">Transposase domain-containing protein</fullName>
    </recommendedName>
</protein>
<gene>
    <name evidence="1" type="ORF">RhiirA5_287969</name>
</gene>
<dbReference type="EMBL" id="LLXJ01000333">
    <property type="protein sequence ID" value="PKC11101.1"/>
    <property type="molecule type" value="Genomic_DNA"/>
</dbReference>
<dbReference type="AlphaFoldDB" id="A0A2N0PW88"/>
<name>A0A2N0PW88_9GLOM</name>
<dbReference type="VEuPathDB" id="FungiDB:RhiirFUN_015835"/>
<dbReference type="Proteomes" id="UP000232722">
    <property type="component" value="Unassembled WGS sequence"/>
</dbReference>
<reference evidence="1 2" key="1">
    <citation type="submission" date="2016-04" db="EMBL/GenBank/DDBJ databases">
        <title>Genome analyses suggest a sexual origin of heterokaryosis in a supposedly ancient asexual fungus.</title>
        <authorList>
            <person name="Ropars J."/>
            <person name="Sedzielewska K."/>
            <person name="Noel J."/>
            <person name="Charron P."/>
            <person name="Farinelli L."/>
            <person name="Marton T."/>
            <person name="Kruger M."/>
            <person name="Pelin A."/>
            <person name="Brachmann A."/>
            <person name="Corradi N."/>
        </authorList>
    </citation>
    <scope>NUCLEOTIDE SEQUENCE [LARGE SCALE GENOMIC DNA]</scope>
    <source>
        <strain evidence="1 2">A5</strain>
    </source>
</reference>
<evidence type="ECO:0008006" key="3">
    <source>
        <dbReference type="Google" id="ProtNLM"/>
    </source>
</evidence>
<proteinExistence type="predicted"/>
<comment type="caution">
    <text evidence="1">The sequence shown here is derived from an EMBL/GenBank/DDBJ whole genome shotgun (WGS) entry which is preliminary data.</text>
</comment>
<evidence type="ECO:0000313" key="1">
    <source>
        <dbReference type="EMBL" id="PKC11101.1"/>
    </source>
</evidence>
<sequence>MHNLFLGIAKWIVKKLWIDSGKITQSDLEAMEKKAEKIKLPANMGRIPNKIATGNGFSGFTADQWKTFILIYAIPLLWNLLSKSDQKILGNFVRACSLLVSRIINNDMLNEAHECLLKVAILIEKDYGPGMISPNIHLSLHLAECCKDYGPLYSFWCYSFERMNGILGIFPNNEIIEV</sequence>
<accession>A0A2N0PW88</accession>
<dbReference type="PANTHER" id="PTHR46579:SF2">
    <property type="entry name" value="C2H2-TYPE DOMAIN-CONTAINING PROTEIN"/>
    <property type="match status" value="1"/>
</dbReference>
<organism evidence="1 2">
    <name type="scientific">Rhizophagus irregularis</name>
    <dbReference type="NCBI Taxonomy" id="588596"/>
    <lineage>
        <taxon>Eukaryota</taxon>
        <taxon>Fungi</taxon>
        <taxon>Fungi incertae sedis</taxon>
        <taxon>Mucoromycota</taxon>
        <taxon>Glomeromycotina</taxon>
        <taxon>Glomeromycetes</taxon>
        <taxon>Glomerales</taxon>
        <taxon>Glomeraceae</taxon>
        <taxon>Rhizophagus</taxon>
    </lineage>
</organism>